<dbReference type="SMART" id="SM00382">
    <property type="entry name" value="AAA"/>
    <property type="match status" value="1"/>
</dbReference>
<comment type="caution">
    <text evidence="18">The sequence shown here is derived from an EMBL/GenBank/DDBJ whole genome shotgun (WGS) entry which is preliminary data.</text>
</comment>
<dbReference type="GO" id="GO:0004176">
    <property type="term" value="F:ATP-dependent peptidase activity"/>
    <property type="evidence" value="ECO:0007669"/>
    <property type="project" value="InterPro"/>
</dbReference>
<dbReference type="GO" id="GO:0004222">
    <property type="term" value="F:metalloendopeptidase activity"/>
    <property type="evidence" value="ECO:0007669"/>
    <property type="project" value="InterPro"/>
</dbReference>
<dbReference type="SUPFAM" id="SSF52540">
    <property type="entry name" value="P-loop containing nucleoside triphosphate hydrolases"/>
    <property type="match status" value="1"/>
</dbReference>
<dbReference type="Gene3D" id="1.20.58.760">
    <property type="entry name" value="Peptidase M41"/>
    <property type="match status" value="1"/>
</dbReference>
<comment type="similarity">
    <text evidence="13 14">In the central section; belongs to the AAA ATPase family.</text>
</comment>
<comment type="cofactor">
    <cofactor evidence="14">
        <name>Zn(2+)</name>
        <dbReference type="ChEBI" id="CHEBI:29105"/>
    </cofactor>
    <text evidence="14">Binds 1 zinc ion per subunit.</text>
</comment>
<dbReference type="InterPro" id="IPR027417">
    <property type="entry name" value="P-loop_NTPase"/>
</dbReference>
<dbReference type="PANTHER" id="PTHR23076:SF113">
    <property type="entry name" value="ATP-DEPENDENT ZINC METALLOPROTEASE FTSH 1, CHLOROPLASTIC-RELATED"/>
    <property type="match status" value="1"/>
</dbReference>
<evidence type="ECO:0000256" key="3">
    <source>
        <dbReference type="ARBA" id="ARBA00022670"/>
    </source>
</evidence>
<keyword evidence="7 14" id="KW-0378">Hydrolase</keyword>
<evidence type="ECO:0000313" key="19">
    <source>
        <dbReference type="Proteomes" id="UP000186112"/>
    </source>
</evidence>
<comment type="subcellular location">
    <subcellularLocation>
        <location evidence="14">Cell membrane</location>
        <topology evidence="14">Multi-pass membrane protein</topology>
        <orientation evidence="14">Cytoplasmic side</orientation>
    </subcellularLocation>
    <subcellularLocation>
        <location evidence="1">Membrane</location>
    </subcellularLocation>
</comment>
<evidence type="ECO:0000256" key="12">
    <source>
        <dbReference type="ARBA" id="ARBA00023136"/>
    </source>
</evidence>
<evidence type="ECO:0000313" key="18">
    <source>
        <dbReference type="EMBL" id="OLS03000.1"/>
    </source>
</evidence>
<evidence type="ECO:0000256" key="5">
    <source>
        <dbReference type="ARBA" id="ARBA00022723"/>
    </source>
</evidence>
<dbReference type="InterPro" id="IPR003960">
    <property type="entry name" value="ATPase_AAA_CS"/>
</dbReference>
<accession>A0A1U7M6W8</accession>
<evidence type="ECO:0000256" key="8">
    <source>
        <dbReference type="ARBA" id="ARBA00022833"/>
    </source>
</evidence>
<dbReference type="InterPro" id="IPR003959">
    <property type="entry name" value="ATPase_AAA_core"/>
</dbReference>
<comment type="similarity">
    <text evidence="2 14">In the C-terminal section; belongs to the peptidase M41 family.</text>
</comment>
<keyword evidence="4 14" id="KW-0812">Transmembrane</keyword>
<dbReference type="FunFam" id="1.10.8.60:FF:000001">
    <property type="entry name" value="ATP-dependent zinc metalloprotease FtsH"/>
    <property type="match status" value="1"/>
</dbReference>
<dbReference type="HAMAP" id="MF_01458">
    <property type="entry name" value="FtsH"/>
    <property type="match status" value="1"/>
</dbReference>
<keyword evidence="12 14" id="KW-0472">Membrane</keyword>
<dbReference type="SUPFAM" id="SSF140990">
    <property type="entry name" value="FtsH protease domain-like"/>
    <property type="match status" value="1"/>
</dbReference>
<feature type="domain" description="AAA+ ATPase" evidence="17">
    <location>
        <begin position="197"/>
        <end position="336"/>
    </location>
</feature>
<evidence type="ECO:0000259" key="17">
    <source>
        <dbReference type="SMART" id="SM00382"/>
    </source>
</evidence>
<evidence type="ECO:0000256" key="14">
    <source>
        <dbReference type="HAMAP-Rule" id="MF_01458"/>
    </source>
</evidence>
<keyword evidence="5 14" id="KW-0479">Metal-binding</keyword>
<dbReference type="Gene3D" id="3.30.720.210">
    <property type="match status" value="1"/>
</dbReference>
<keyword evidence="3 14" id="KW-0645">Protease</keyword>
<dbReference type="Gene3D" id="3.40.50.300">
    <property type="entry name" value="P-loop containing nucleotide triphosphate hydrolases"/>
    <property type="match status" value="1"/>
</dbReference>
<dbReference type="InterPro" id="IPR037219">
    <property type="entry name" value="Peptidase_M41-like"/>
</dbReference>
<evidence type="ECO:0000256" key="7">
    <source>
        <dbReference type="ARBA" id="ARBA00022801"/>
    </source>
</evidence>
<dbReference type="GO" id="GO:0030163">
    <property type="term" value="P:protein catabolic process"/>
    <property type="evidence" value="ECO:0007669"/>
    <property type="project" value="UniProtKB-UniRule"/>
</dbReference>
<keyword evidence="19" id="KW-1185">Reference proteome</keyword>
<keyword evidence="6 14" id="KW-0547">Nucleotide-binding</keyword>
<feature type="transmembrane region" description="Helical" evidence="14">
    <location>
        <begin position="110"/>
        <end position="131"/>
    </location>
</feature>
<evidence type="ECO:0000256" key="9">
    <source>
        <dbReference type="ARBA" id="ARBA00022840"/>
    </source>
</evidence>
<dbReference type="Gene3D" id="1.10.8.60">
    <property type="match status" value="1"/>
</dbReference>
<comment type="similarity">
    <text evidence="15">Belongs to the AAA ATPase family.</text>
</comment>
<organism evidence="18 19">
    <name type="scientific">Tissierella creatinophila DSM 6911</name>
    <dbReference type="NCBI Taxonomy" id="1123403"/>
    <lineage>
        <taxon>Bacteria</taxon>
        <taxon>Bacillati</taxon>
        <taxon>Bacillota</taxon>
        <taxon>Tissierellia</taxon>
        <taxon>Tissierellales</taxon>
        <taxon>Tissierellaceae</taxon>
        <taxon>Tissierella</taxon>
    </lineage>
</organism>
<dbReference type="OrthoDB" id="9809379at2"/>
<feature type="region of interest" description="Disordered" evidence="16">
    <location>
        <begin position="636"/>
        <end position="677"/>
    </location>
</feature>
<dbReference type="GO" id="GO:0016887">
    <property type="term" value="F:ATP hydrolysis activity"/>
    <property type="evidence" value="ECO:0007669"/>
    <property type="project" value="UniProtKB-UniRule"/>
</dbReference>
<feature type="transmembrane region" description="Helical" evidence="14">
    <location>
        <begin position="7"/>
        <end position="25"/>
    </location>
</feature>
<dbReference type="EC" id="3.4.24.-" evidence="14"/>
<name>A0A1U7M6W8_TISCR</name>
<keyword evidence="8 14" id="KW-0862">Zinc</keyword>
<dbReference type="Pfam" id="PF00004">
    <property type="entry name" value="AAA"/>
    <property type="match status" value="1"/>
</dbReference>
<dbReference type="InterPro" id="IPR005936">
    <property type="entry name" value="FtsH"/>
</dbReference>
<dbReference type="GO" id="GO:0005886">
    <property type="term" value="C:plasma membrane"/>
    <property type="evidence" value="ECO:0007669"/>
    <property type="project" value="UniProtKB-SubCell"/>
</dbReference>
<dbReference type="InterPro" id="IPR011546">
    <property type="entry name" value="Pept_M41_FtsH_extracell"/>
</dbReference>
<dbReference type="GO" id="GO:0005524">
    <property type="term" value="F:ATP binding"/>
    <property type="evidence" value="ECO:0007669"/>
    <property type="project" value="UniProtKB-UniRule"/>
</dbReference>
<evidence type="ECO:0000256" key="10">
    <source>
        <dbReference type="ARBA" id="ARBA00022989"/>
    </source>
</evidence>
<evidence type="ECO:0000256" key="11">
    <source>
        <dbReference type="ARBA" id="ARBA00023049"/>
    </source>
</evidence>
<evidence type="ECO:0000256" key="6">
    <source>
        <dbReference type="ARBA" id="ARBA00022741"/>
    </source>
</evidence>
<dbReference type="Proteomes" id="UP000186112">
    <property type="component" value="Unassembled WGS sequence"/>
</dbReference>
<keyword evidence="10 14" id="KW-1133">Transmembrane helix</keyword>
<dbReference type="InterPro" id="IPR041569">
    <property type="entry name" value="AAA_lid_3"/>
</dbReference>
<comment type="function">
    <text evidence="14">Acts as a processive, ATP-dependent zinc metallopeptidase for both cytoplasmic and membrane proteins. Plays a role in the quality control of integral membrane proteins.</text>
</comment>
<evidence type="ECO:0000256" key="2">
    <source>
        <dbReference type="ARBA" id="ARBA00010044"/>
    </source>
</evidence>
<evidence type="ECO:0000256" key="13">
    <source>
        <dbReference type="ARBA" id="ARBA00061570"/>
    </source>
</evidence>
<dbReference type="GO" id="GO:0006508">
    <property type="term" value="P:proteolysis"/>
    <property type="evidence" value="ECO:0007669"/>
    <property type="project" value="UniProtKB-KW"/>
</dbReference>
<dbReference type="NCBIfam" id="TIGR01241">
    <property type="entry name" value="FtsH_fam"/>
    <property type="match status" value="1"/>
</dbReference>
<protein>
    <recommendedName>
        <fullName evidence="14">ATP-dependent zinc metalloprotease FtsH</fullName>
        <ecNumber evidence="14">3.4.24.-</ecNumber>
    </recommendedName>
</protein>
<dbReference type="GO" id="GO:0008270">
    <property type="term" value="F:zinc ion binding"/>
    <property type="evidence" value="ECO:0007669"/>
    <property type="project" value="UniProtKB-UniRule"/>
</dbReference>
<keyword evidence="11 14" id="KW-0482">Metalloprotease</keyword>
<keyword evidence="9 14" id="KW-0067">ATP-binding</keyword>
<dbReference type="AlphaFoldDB" id="A0A1U7M6W8"/>
<sequence>MKRIFRGLSIYLLILILIMFGVRVMQQNVDEVTTMDVTELVENLESDKVESITIQGRTVGTAEGKLKDGTKFTSFLPEEVRRDFYANYLKEKVDNKEIRLIGEPEPKEPWYYNLLPTFLLLFAFGIFWFVFMQQSQGGGGGKVMSFGKSKAKMHKEEEGNLISFEEVAGLEEEKEELKEIVDFLKGPKKYVEIGARIPKGVLLVGPPGTGKTYLSRAVAGEAKVPFFTISGSDFVEMFVGVGASRVRDLFENAKKNAPCIIFIDEIDAVGRKRGAGMGGGHDEREQTLNQLLVEMDGFGKNEGIILMAATNRPDILDPALLRPGRFDRQIYVGLPDVRGREAILEVHSKDKPFDSDVDLSVVARRTPGFTPADLENLLNEAALLSARANLKTIPMHLVEEASIKVQAGPEKKSKIVTEKERKLTAYHEAGHAVVSRLLPNTDPVHMITIIPRGMAGGFTAYIPEDDVNYMTKKQMEDDLVSLLGGRVSEALVLEDISTGAQNDIERATKIARQMITHYGMNDKLGPMTYGSDQDEVFLGRDYGRSKNYSEEVAATIDSEMRKLIDTAYNKAERLLKDNMDILERVAQALLEKETIDAREFEELFLGRPLEPGEFDREYSKTKRYYEKEETEKTIKETKDNVIEETKDNFREAEEGFKKEDLEKTEEKEKKDYKEERE</sequence>
<dbReference type="PANTHER" id="PTHR23076">
    <property type="entry name" value="METALLOPROTEASE M41 FTSH"/>
    <property type="match status" value="1"/>
</dbReference>
<dbReference type="FunFam" id="3.40.50.300:FF:000001">
    <property type="entry name" value="ATP-dependent zinc metalloprotease FtsH"/>
    <property type="match status" value="1"/>
</dbReference>
<dbReference type="PROSITE" id="PS00674">
    <property type="entry name" value="AAA"/>
    <property type="match status" value="1"/>
</dbReference>
<feature type="active site" evidence="14">
    <location>
        <position position="428"/>
    </location>
</feature>
<dbReference type="Pfam" id="PF06480">
    <property type="entry name" value="FtsH_ext"/>
    <property type="match status" value="1"/>
</dbReference>
<dbReference type="Pfam" id="PF17862">
    <property type="entry name" value="AAA_lid_3"/>
    <property type="match status" value="1"/>
</dbReference>
<evidence type="ECO:0000256" key="15">
    <source>
        <dbReference type="RuleBase" id="RU003651"/>
    </source>
</evidence>
<reference evidence="18 19" key="1">
    <citation type="submission" date="2016-02" db="EMBL/GenBank/DDBJ databases">
        <title>Genome sequence of Tissierella creatinophila DSM 6911.</title>
        <authorList>
            <person name="Poehlein A."/>
            <person name="Daniel R."/>
        </authorList>
    </citation>
    <scope>NUCLEOTIDE SEQUENCE [LARGE SCALE GENOMIC DNA]</scope>
    <source>
        <strain evidence="18 19">DSM 6911</strain>
    </source>
</reference>
<dbReference type="InterPro" id="IPR003593">
    <property type="entry name" value="AAA+_ATPase"/>
</dbReference>
<dbReference type="InterPro" id="IPR000642">
    <property type="entry name" value="Peptidase_M41"/>
</dbReference>
<feature type="binding site" evidence="14">
    <location>
        <position position="427"/>
    </location>
    <ligand>
        <name>Zn(2+)</name>
        <dbReference type="ChEBI" id="CHEBI:29105"/>
        <note>catalytic</note>
    </ligand>
</feature>
<comment type="subunit">
    <text evidence="14">Homohexamer.</text>
</comment>
<evidence type="ECO:0000256" key="4">
    <source>
        <dbReference type="ARBA" id="ARBA00022692"/>
    </source>
</evidence>
<dbReference type="FunFam" id="1.20.58.760:FF:000001">
    <property type="entry name" value="ATP-dependent zinc metalloprotease FtsH"/>
    <property type="match status" value="1"/>
</dbReference>
<keyword evidence="14" id="KW-1003">Cell membrane</keyword>
<feature type="binding site" evidence="14">
    <location>
        <position position="431"/>
    </location>
    <ligand>
        <name>Zn(2+)</name>
        <dbReference type="ChEBI" id="CHEBI:29105"/>
        <note>catalytic</note>
    </ligand>
</feature>
<dbReference type="Pfam" id="PF01434">
    <property type="entry name" value="Peptidase_M41"/>
    <property type="match status" value="1"/>
</dbReference>
<evidence type="ECO:0000256" key="1">
    <source>
        <dbReference type="ARBA" id="ARBA00004370"/>
    </source>
</evidence>
<proteinExistence type="inferred from homology"/>
<dbReference type="RefSeq" id="WP_075725731.1">
    <property type="nucleotide sequence ID" value="NZ_LTDM01000012.1"/>
</dbReference>
<feature type="binding site" evidence="14">
    <location>
        <begin position="205"/>
        <end position="212"/>
    </location>
    <ligand>
        <name>ATP</name>
        <dbReference type="ChEBI" id="CHEBI:30616"/>
    </ligand>
</feature>
<dbReference type="EMBL" id="LTDM01000012">
    <property type="protein sequence ID" value="OLS03000.1"/>
    <property type="molecule type" value="Genomic_DNA"/>
</dbReference>
<evidence type="ECO:0000256" key="16">
    <source>
        <dbReference type="SAM" id="MobiDB-lite"/>
    </source>
</evidence>
<gene>
    <name evidence="18" type="primary">ftsH_1</name>
    <name evidence="14" type="synonym">ftsH</name>
    <name evidence="18" type="ORF">TICRE_09690</name>
</gene>
<dbReference type="CDD" id="cd19501">
    <property type="entry name" value="RecA-like_FtsH"/>
    <property type="match status" value="1"/>
</dbReference>
<feature type="binding site" evidence="14">
    <location>
        <position position="503"/>
    </location>
    <ligand>
        <name>Zn(2+)</name>
        <dbReference type="ChEBI" id="CHEBI:29105"/>
        <note>catalytic</note>
    </ligand>
</feature>